<name>A0A0E1S041_COCIM</name>
<evidence type="ECO:0000313" key="2">
    <source>
        <dbReference type="EMBL" id="EAS35588.2"/>
    </source>
</evidence>
<dbReference type="RefSeq" id="XP_001247171.2">
    <property type="nucleotide sequence ID" value="XM_001247170.2"/>
</dbReference>
<reference evidence="3" key="2">
    <citation type="journal article" date="2010" name="Genome Res.">
        <title>Population genomic sequencing of Coccidioides fungi reveals recent hybridization and transposon control.</title>
        <authorList>
            <person name="Neafsey D.E."/>
            <person name="Barker B.M."/>
            <person name="Sharpton T.J."/>
            <person name="Stajich J.E."/>
            <person name="Park D.J."/>
            <person name="Whiston E."/>
            <person name="Hung C.-Y."/>
            <person name="McMahan C."/>
            <person name="White J."/>
            <person name="Sykes S."/>
            <person name="Heiman D."/>
            <person name="Young S."/>
            <person name="Zeng Q."/>
            <person name="Abouelleil A."/>
            <person name="Aftuck L."/>
            <person name="Bessette D."/>
            <person name="Brown A."/>
            <person name="FitzGerald M."/>
            <person name="Lui A."/>
            <person name="Macdonald J.P."/>
            <person name="Priest M."/>
            <person name="Orbach M.J."/>
            <person name="Galgiani J.N."/>
            <person name="Kirkland T.N."/>
            <person name="Cole G.T."/>
            <person name="Birren B.W."/>
            <person name="Henn M.R."/>
            <person name="Taylor J.W."/>
            <person name="Rounsley S.D."/>
        </authorList>
    </citation>
    <scope>GENOME REANNOTATION</scope>
    <source>
        <strain evidence="3">RS</strain>
    </source>
</reference>
<protein>
    <submittedName>
        <fullName evidence="2">Uncharacterized protein</fullName>
    </submittedName>
</protein>
<keyword evidence="3" id="KW-1185">Reference proteome</keyword>
<reference evidence="3" key="1">
    <citation type="journal article" date="2009" name="Genome Res.">
        <title>Comparative genomic analyses of the human fungal pathogens Coccidioides and their relatives.</title>
        <authorList>
            <person name="Sharpton T.J."/>
            <person name="Stajich J.E."/>
            <person name="Rounsley S.D."/>
            <person name="Gardner M.J."/>
            <person name="Wortman J.R."/>
            <person name="Jordar V.S."/>
            <person name="Maiti R."/>
            <person name="Kodira C.D."/>
            <person name="Neafsey D.E."/>
            <person name="Zeng Q."/>
            <person name="Hung C.-Y."/>
            <person name="McMahan C."/>
            <person name="Muszewska A."/>
            <person name="Grynberg M."/>
            <person name="Mandel M.A."/>
            <person name="Kellner E.M."/>
            <person name="Barker B.M."/>
            <person name="Galgiani J.N."/>
            <person name="Orbach M.J."/>
            <person name="Kirkland T.N."/>
            <person name="Cole G.T."/>
            <person name="Henn M.R."/>
            <person name="Birren B.W."/>
            <person name="Taylor J.W."/>
        </authorList>
    </citation>
    <scope>NUCLEOTIDE SEQUENCE [LARGE SCALE GENOMIC DNA]</scope>
    <source>
        <strain evidence="3">RS</strain>
    </source>
</reference>
<dbReference type="KEGG" id="cim:CIMG_00942"/>
<accession>A0A0E1S041</accession>
<dbReference type="AlphaFoldDB" id="A0A0E1S041"/>
<dbReference type="InParanoid" id="A0A0E1S041"/>
<dbReference type="Proteomes" id="UP000001261">
    <property type="component" value="Unassembled WGS sequence"/>
</dbReference>
<proteinExistence type="predicted"/>
<gene>
    <name evidence="2" type="ORF">CIMG_00942</name>
</gene>
<dbReference type="GeneID" id="4567043"/>
<evidence type="ECO:0000256" key="1">
    <source>
        <dbReference type="SAM" id="MobiDB-lite"/>
    </source>
</evidence>
<dbReference type="VEuPathDB" id="FungiDB:CIMG_00942"/>
<feature type="region of interest" description="Disordered" evidence="1">
    <location>
        <begin position="1"/>
        <end position="33"/>
    </location>
</feature>
<dbReference type="EMBL" id="GG704911">
    <property type="protein sequence ID" value="EAS35588.2"/>
    <property type="molecule type" value="Genomic_DNA"/>
</dbReference>
<evidence type="ECO:0000313" key="3">
    <source>
        <dbReference type="Proteomes" id="UP000001261"/>
    </source>
</evidence>
<sequence>MGQPGGTGRGRAVKEKTAAGPTTHPCSSRERDENPAFQGCAWVSISCSQPDLPSTRPSDPVPMRRLAIDIHYFLSGIRDRHLEYNGWAPDQILGPQGAAKAVHGRRGFRVIVAADRRARQGRKRMLSPIVLLHTAGHPAKGRFALEWRRNAMWRRLGFAFGHGFDRPPCPVAHL</sequence>
<organism evidence="2 3">
    <name type="scientific">Coccidioides immitis (strain RS)</name>
    <name type="common">Valley fever fungus</name>
    <dbReference type="NCBI Taxonomy" id="246410"/>
    <lineage>
        <taxon>Eukaryota</taxon>
        <taxon>Fungi</taxon>
        <taxon>Dikarya</taxon>
        <taxon>Ascomycota</taxon>
        <taxon>Pezizomycotina</taxon>
        <taxon>Eurotiomycetes</taxon>
        <taxon>Eurotiomycetidae</taxon>
        <taxon>Onygenales</taxon>
        <taxon>Onygenaceae</taxon>
        <taxon>Coccidioides</taxon>
    </lineage>
</organism>